<feature type="domain" description="Neutral/alkaline non-lysosomal ceramidase C-terminal" evidence="8">
    <location>
        <begin position="540"/>
        <end position="703"/>
    </location>
</feature>
<keyword evidence="5" id="KW-0443">Lipid metabolism</keyword>
<evidence type="ECO:0000256" key="2">
    <source>
        <dbReference type="ARBA" id="ARBA00011891"/>
    </source>
</evidence>
<keyword evidence="4 5" id="KW-0378">Hydrolase</keyword>
<dbReference type="EMBL" id="OU963900">
    <property type="protein sequence ID" value="CAH0406789.1"/>
    <property type="molecule type" value="Genomic_DNA"/>
</dbReference>
<feature type="domain" description="Neutral/alkaline non-lysosomal ceramidase N-terminal" evidence="7">
    <location>
        <begin position="27"/>
        <end position="538"/>
    </location>
</feature>
<comment type="similarity">
    <text evidence="1 5">Belongs to the neutral ceramidase family.</text>
</comment>
<comment type="catalytic activity">
    <reaction evidence="5">
        <text>an N-acylsphing-4-enine + H2O = sphing-4-enine + a fatty acid</text>
        <dbReference type="Rhea" id="RHEA:20856"/>
        <dbReference type="ChEBI" id="CHEBI:15377"/>
        <dbReference type="ChEBI" id="CHEBI:28868"/>
        <dbReference type="ChEBI" id="CHEBI:52639"/>
        <dbReference type="ChEBI" id="CHEBI:57756"/>
        <dbReference type="EC" id="3.5.1.23"/>
    </reaction>
</comment>
<evidence type="ECO:0000256" key="4">
    <source>
        <dbReference type="ARBA" id="ARBA00022801"/>
    </source>
</evidence>
<dbReference type="Pfam" id="PF17048">
    <property type="entry name" value="Ceramidse_alk_C"/>
    <property type="match status" value="1"/>
</dbReference>
<feature type="chain" id="PRO_5046766964" description="Neutral ceramidase" evidence="6">
    <location>
        <begin position="26"/>
        <end position="704"/>
    </location>
</feature>
<evidence type="ECO:0000256" key="1">
    <source>
        <dbReference type="ARBA" id="ARBA00009835"/>
    </source>
</evidence>
<keyword evidence="10" id="KW-1185">Reference proteome</keyword>
<evidence type="ECO:0000256" key="6">
    <source>
        <dbReference type="SAM" id="SignalP"/>
    </source>
</evidence>
<organism evidence="9 10">
    <name type="scientific">Chilo suppressalis</name>
    <name type="common">Asiatic rice borer moth</name>
    <dbReference type="NCBI Taxonomy" id="168631"/>
    <lineage>
        <taxon>Eukaryota</taxon>
        <taxon>Metazoa</taxon>
        <taxon>Ecdysozoa</taxon>
        <taxon>Arthropoda</taxon>
        <taxon>Hexapoda</taxon>
        <taxon>Insecta</taxon>
        <taxon>Pterygota</taxon>
        <taxon>Neoptera</taxon>
        <taxon>Endopterygota</taxon>
        <taxon>Lepidoptera</taxon>
        <taxon>Glossata</taxon>
        <taxon>Ditrysia</taxon>
        <taxon>Pyraloidea</taxon>
        <taxon>Crambidae</taxon>
        <taxon>Crambinae</taxon>
        <taxon>Chilo</taxon>
    </lineage>
</organism>
<gene>
    <name evidence="9" type="ORF">CHILSU_LOCUS10178</name>
</gene>
<accession>A0ABN8BGP2</accession>
<evidence type="ECO:0000259" key="8">
    <source>
        <dbReference type="Pfam" id="PF17048"/>
    </source>
</evidence>
<sequence>MGEIKIGRMLLSAMCVVACASAATALRVGAGIADVTGPPAEVAFMGYANFEQVGHGVHLRQFSRAFVFEDEGSGQRVVFVSVDAAMMGNGVRKEVLKRLQKRYGSVYTEQNVILSGTHTHSTPGGFLMDFLFDLPILGFVKETYAAYIIGIYKSIVMAHSKLAPARVEYGEIEIVDANINRSPTSYLRNPPEERAKYKYDTDKTLAQLRFLSPSNSIIGVINWYAVHPTSMNNTNKLISSDNVGYAAVLMEKELNGNNTQPGKGNIVCAFASTNLGDVSPNTRGPRCEYSRAVCDQESLLCKGKNERCFASGPGRDMFDSTRMIATKLFEGAMKVLEQPGEDVTSGPVGMVHQFVEMPKQEAYVFDPLTDTFNTSAKVHGCLPAMGYSFAAGTTDGPGLFDFRQGTVSGNPLWNAVRDFLAEPTPEDVECQAPKPILLATGRMKFPYEWQPRVVSCSVARVGGALLAAVPGEFTTMSGRRMRRLLASTASTAGATHVILAGLSNVYSDYIATYQEYQAQRYEAASTIFGPHTLEIYLNKYKELTEALLNGTPVEPGPSPPDFSDQLITLVPPVLWDAAPWGHEFGDCLRQPRSRYSWGDTVTATFVSGHPRNSIRHGRTYMTVEKLVSEQDDAWTVVATDADWDTKYIWKRNSKILGTSEAEVEWEIPEGTPPGTYRLHHYGNYKYILGGIYPYHGFSDSFEVT</sequence>
<protein>
    <recommendedName>
        <fullName evidence="3 5">Neutral ceramidase</fullName>
        <ecNumber evidence="2 5">3.5.1.23</ecNumber>
    </recommendedName>
</protein>
<reference evidence="9" key="1">
    <citation type="submission" date="2021-12" db="EMBL/GenBank/DDBJ databases">
        <authorList>
            <person name="King R."/>
        </authorList>
    </citation>
    <scope>NUCLEOTIDE SEQUENCE</scope>
</reference>
<evidence type="ECO:0000259" key="7">
    <source>
        <dbReference type="Pfam" id="PF04734"/>
    </source>
</evidence>
<dbReference type="PANTHER" id="PTHR12670">
    <property type="entry name" value="CERAMIDASE"/>
    <property type="match status" value="1"/>
</dbReference>
<dbReference type="InterPro" id="IPR038445">
    <property type="entry name" value="NCDase_C_sf"/>
</dbReference>
<dbReference type="InterPro" id="IPR006823">
    <property type="entry name" value="Ceramidase_alk"/>
</dbReference>
<dbReference type="InterPro" id="IPR031331">
    <property type="entry name" value="NEUT/ALK_ceramidase_C"/>
</dbReference>
<name>A0ABN8BGP2_CHISP</name>
<dbReference type="Gene3D" id="2.60.40.2300">
    <property type="entry name" value="Neutral/alkaline non-lysosomal ceramidase, C-terminal domain"/>
    <property type="match status" value="1"/>
</dbReference>
<evidence type="ECO:0000256" key="5">
    <source>
        <dbReference type="RuleBase" id="RU366019"/>
    </source>
</evidence>
<keyword evidence="6" id="KW-0732">Signal</keyword>
<dbReference type="Proteomes" id="UP001153292">
    <property type="component" value="Chromosome 7"/>
</dbReference>
<dbReference type="PANTHER" id="PTHR12670:SF1">
    <property type="entry name" value="NEUTRAL CERAMIDASE"/>
    <property type="match status" value="1"/>
</dbReference>
<proteinExistence type="inferred from homology"/>
<dbReference type="EC" id="3.5.1.23" evidence="2 5"/>
<feature type="signal peptide" evidence="6">
    <location>
        <begin position="1"/>
        <end position="25"/>
    </location>
</feature>
<dbReference type="InterPro" id="IPR031329">
    <property type="entry name" value="NEUT/ALK_ceramidase_N"/>
</dbReference>
<evidence type="ECO:0000313" key="9">
    <source>
        <dbReference type="EMBL" id="CAH0406789.1"/>
    </source>
</evidence>
<evidence type="ECO:0000313" key="10">
    <source>
        <dbReference type="Proteomes" id="UP001153292"/>
    </source>
</evidence>
<dbReference type="Pfam" id="PF04734">
    <property type="entry name" value="Ceramidase_alk"/>
    <property type="match status" value="1"/>
</dbReference>
<evidence type="ECO:0000256" key="3">
    <source>
        <dbReference type="ARBA" id="ARBA00019235"/>
    </source>
</evidence>
<keyword evidence="5" id="KW-0746">Sphingolipid metabolism</keyword>